<evidence type="ECO:0000259" key="6">
    <source>
        <dbReference type="PROSITE" id="PS50173"/>
    </source>
</evidence>
<sequence>MIEPDFDYSLEQQSDIAFIDMKSFYASVECVDLGLNPLGSSLCVMSHAGNSAGLILASSPTFKQIFGNLNVSRSRELPFHLHNRKFNYNKYYKSCERDWNGRALPPTEDYIQHIEAWAKQTHIVPPRMNRYIAVNMEIQHLIERFAPRDEIFWYSIDEGFVDLTGSLNYFYPDSKLSRKEKLDLVSRDIQELILKETGIYSTVGMSNCNPMLAKVALDHYAKHNKTMRASINYEDVPEKLWTIEDITEFWGINRRTKKRLEKLGIHTIYDLAHTDPKILKDEFGVIGVQLFFHANGIDESNVKKPYHTKSRVIGNSQTLPRDYYDKDEIEIVIKEMAEQVGVRLRRDKKKTTCIFLYVGFAMAEDRKSIHSQVKIEPTNRTDLLTEHIIRLFRSKYKRGAVRRVGVSYSGLTDESYSLVSLFDDYEIEEKKDKLQESIDLIRDKYGYISVQKATALSKGSRVIERTKLVGGHSGGGAGGLDGLSKDEKW</sequence>
<evidence type="ECO:0000256" key="1">
    <source>
        <dbReference type="ARBA" id="ARBA00010945"/>
    </source>
</evidence>
<dbReference type="CDD" id="cd01700">
    <property type="entry name" value="PolY_Pol_V_umuC"/>
    <property type="match status" value="1"/>
</dbReference>
<evidence type="ECO:0000313" key="8">
    <source>
        <dbReference type="Proteomes" id="UP000178622"/>
    </source>
</evidence>
<dbReference type="AlphaFoldDB" id="A0A1E8GLU6"/>
<dbReference type="InterPro" id="IPR050116">
    <property type="entry name" value="DNA_polymerase-Y"/>
</dbReference>
<dbReference type="Pfam" id="PF11798">
    <property type="entry name" value="IMS_HHH"/>
    <property type="match status" value="1"/>
</dbReference>
<keyword evidence="5" id="KW-0808">Transferase</keyword>
<dbReference type="SUPFAM" id="SSF100879">
    <property type="entry name" value="Lesion bypass DNA polymerase (Y-family), little finger domain"/>
    <property type="match status" value="1"/>
</dbReference>
<dbReference type="EMBL" id="MKIR01000020">
    <property type="protein sequence ID" value="OFI49219.1"/>
    <property type="molecule type" value="Genomic_DNA"/>
</dbReference>
<dbReference type="GO" id="GO:0003684">
    <property type="term" value="F:damaged DNA binding"/>
    <property type="evidence" value="ECO:0007669"/>
    <property type="project" value="InterPro"/>
</dbReference>
<dbReference type="Pfam" id="PF00817">
    <property type="entry name" value="IMS"/>
    <property type="match status" value="1"/>
</dbReference>
<comment type="similarity">
    <text evidence="1">Belongs to the DNA polymerase type-Y family.</text>
</comment>
<dbReference type="GO" id="GO:0006260">
    <property type="term" value="P:DNA replication"/>
    <property type="evidence" value="ECO:0007669"/>
    <property type="project" value="UniProtKB-KW"/>
</dbReference>
<dbReference type="Gene3D" id="1.10.150.20">
    <property type="entry name" value="5' to 3' exonuclease, C-terminal subdomain"/>
    <property type="match status" value="1"/>
</dbReference>
<comment type="caution">
    <text evidence="7">The sequence shown here is derived from an EMBL/GenBank/DDBJ whole genome shotgun (WGS) entry which is preliminary data.</text>
</comment>
<reference evidence="8" key="1">
    <citation type="submission" date="2016-09" db="EMBL/GenBank/DDBJ databases">
        <title>Draft genome sequence of a novel species of the family Streptococcaceae isolated from flowers.</title>
        <authorList>
            <person name="Chuah L.-O."/>
            <person name="Yap K.-P."/>
            <person name="Thong K.L."/>
            <person name="Liong M.T."/>
            <person name="Ahmad R."/>
            <person name="Rusul G."/>
        </authorList>
    </citation>
    <scope>NUCLEOTIDE SEQUENCE [LARGE SCALE GENOMIC DNA]</scope>
    <source>
        <strain evidence="8">DF1</strain>
    </source>
</reference>
<dbReference type="Gene3D" id="3.30.70.270">
    <property type="match status" value="1"/>
</dbReference>
<dbReference type="InterPro" id="IPR024728">
    <property type="entry name" value="PolY_HhH_motif"/>
</dbReference>
<dbReference type="InterPro" id="IPR043502">
    <property type="entry name" value="DNA/RNA_pol_sf"/>
</dbReference>
<dbReference type="OrthoDB" id="9808813at2"/>
<dbReference type="GO" id="GO:0003887">
    <property type="term" value="F:DNA-directed DNA polymerase activity"/>
    <property type="evidence" value="ECO:0007669"/>
    <property type="project" value="UniProtKB-KW"/>
</dbReference>
<evidence type="ECO:0000256" key="4">
    <source>
        <dbReference type="ARBA" id="ARBA00022705"/>
    </source>
</evidence>
<proteinExistence type="inferred from homology"/>
<dbReference type="InterPro" id="IPR043128">
    <property type="entry name" value="Rev_trsase/Diguanyl_cyclase"/>
</dbReference>
<keyword evidence="5" id="KW-0239">DNA-directed DNA polymerase</keyword>
<dbReference type="InterPro" id="IPR017961">
    <property type="entry name" value="DNA_pol_Y-fam_little_finger"/>
</dbReference>
<dbReference type="Pfam" id="PF11799">
    <property type="entry name" value="IMS_C"/>
    <property type="match status" value="1"/>
</dbReference>
<keyword evidence="8" id="KW-1185">Reference proteome</keyword>
<accession>A0A1E8GLU6</accession>
<feature type="domain" description="UmuC" evidence="6">
    <location>
        <begin position="16"/>
        <end position="253"/>
    </location>
</feature>
<dbReference type="RefSeq" id="WP_070792257.1">
    <property type="nucleotide sequence ID" value="NZ_MKIR01000020.1"/>
</dbReference>
<dbReference type="STRING" id="1859473.BG261_03880"/>
<keyword evidence="3" id="KW-0548">Nucleotidyltransferase</keyword>
<dbReference type="SUPFAM" id="SSF56672">
    <property type="entry name" value="DNA/RNA polymerases"/>
    <property type="match status" value="1"/>
</dbReference>
<dbReference type="InterPro" id="IPR036775">
    <property type="entry name" value="DNA_pol_Y-fam_lit_finger_sf"/>
</dbReference>
<dbReference type="PANTHER" id="PTHR11076">
    <property type="entry name" value="DNA REPAIR POLYMERASE UMUC / TRANSFERASE FAMILY MEMBER"/>
    <property type="match status" value="1"/>
</dbReference>
<dbReference type="Proteomes" id="UP000178622">
    <property type="component" value="Unassembled WGS sequence"/>
</dbReference>
<evidence type="ECO:0000256" key="3">
    <source>
        <dbReference type="ARBA" id="ARBA00022695"/>
    </source>
</evidence>
<dbReference type="GO" id="GO:0005829">
    <property type="term" value="C:cytosol"/>
    <property type="evidence" value="ECO:0007669"/>
    <property type="project" value="TreeGrafter"/>
</dbReference>
<dbReference type="InterPro" id="IPR001126">
    <property type="entry name" value="UmuC"/>
</dbReference>
<keyword evidence="4" id="KW-0235">DNA replication</keyword>
<keyword evidence="2" id="KW-0515">Mutator protein</keyword>
<dbReference type="GO" id="GO:0042276">
    <property type="term" value="P:error-prone translesion synthesis"/>
    <property type="evidence" value="ECO:0007669"/>
    <property type="project" value="TreeGrafter"/>
</dbReference>
<dbReference type="GO" id="GO:0006281">
    <property type="term" value="P:DNA repair"/>
    <property type="evidence" value="ECO:0007669"/>
    <property type="project" value="InterPro"/>
</dbReference>
<evidence type="ECO:0000313" key="7">
    <source>
        <dbReference type="EMBL" id="OFI49219.1"/>
    </source>
</evidence>
<dbReference type="PROSITE" id="PS50173">
    <property type="entry name" value="UMUC"/>
    <property type="match status" value="1"/>
</dbReference>
<dbReference type="PANTHER" id="PTHR11076:SF35">
    <property type="entry name" value="DNA REPAIR PROTEIN HOMOLOG YOBH"/>
    <property type="match status" value="1"/>
</dbReference>
<name>A0A1E8GLU6_9LACT</name>
<dbReference type="Gene3D" id="3.30.1490.100">
    <property type="entry name" value="DNA polymerase, Y-family, little finger domain"/>
    <property type="match status" value="1"/>
</dbReference>
<gene>
    <name evidence="7" type="ORF">BG261_03880</name>
</gene>
<dbReference type="GO" id="GO:0009432">
    <property type="term" value="P:SOS response"/>
    <property type="evidence" value="ECO:0007669"/>
    <property type="project" value="TreeGrafter"/>
</dbReference>
<evidence type="ECO:0000256" key="2">
    <source>
        <dbReference type="ARBA" id="ARBA00022457"/>
    </source>
</evidence>
<protein>
    <submittedName>
        <fullName evidence="7">DNA polymerase</fullName>
    </submittedName>
</protein>
<evidence type="ECO:0000256" key="5">
    <source>
        <dbReference type="ARBA" id="ARBA00022932"/>
    </source>
</evidence>
<organism evidence="7 8">
    <name type="scientific">Floricoccus tropicus</name>
    <dbReference type="NCBI Taxonomy" id="1859473"/>
    <lineage>
        <taxon>Bacteria</taxon>
        <taxon>Bacillati</taxon>
        <taxon>Bacillota</taxon>
        <taxon>Bacilli</taxon>
        <taxon>Lactobacillales</taxon>
        <taxon>Streptococcaceae</taxon>
        <taxon>Floricoccus</taxon>
    </lineage>
</organism>